<evidence type="ECO:0000259" key="5">
    <source>
        <dbReference type="Pfam" id="PF09762"/>
    </source>
</evidence>
<evidence type="ECO:0000256" key="2">
    <source>
        <dbReference type="ARBA" id="ARBA00016765"/>
    </source>
</evidence>
<dbReference type="PANTHER" id="PTHR16441">
    <property type="entry name" value="FIDIPIDINE"/>
    <property type="match status" value="1"/>
</dbReference>
<evidence type="ECO:0000256" key="1">
    <source>
        <dbReference type="ARBA" id="ARBA00007219"/>
    </source>
</evidence>
<dbReference type="Pfam" id="PF09762">
    <property type="entry name" value="CCDC93_CC"/>
    <property type="match status" value="1"/>
</dbReference>
<comment type="similarity">
    <text evidence="1">Belongs to the CCDC93 family.</text>
</comment>
<dbReference type="GO" id="GO:0006893">
    <property type="term" value="P:Golgi to plasma membrane transport"/>
    <property type="evidence" value="ECO:0007669"/>
    <property type="project" value="TreeGrafter"/>
</dbReference>
<sequence>MATINVDVHQKFRNVKKLSTRQAGDGNEGEVEVREDEEQSIKLQEILDLLVAAGYFRARIKGLSPFDKIVGGMTWCIESCNVDVDVDLLFQENSTIGQKIALTEKIVAVLPKLNCPHRIEPHQIQGLDCVHIFPVIQWLVKRSMEFREEMSLFVRSYAVSQFNKEFPSQNKNADIQKQVLNNVNTIREIYKPHRYYRRKNAPPEDLPSKVQITLLEYGLRGDIHHSIKNEPDVLEHETMDELDIQKLLSSMALTKEDNFDHFMLNDDLRLELIKHYATLQSEIEDGGVKSMEEKRKFALQQQNQILMERNSKLLEEIKLLEASISENSSILENIKTNQNEADKALKELAQGENEHSKHLKEVEDLVILNDTVKAQEVQFREQCKQELAQLQNLIEEAKNAKTPIVPEVTNKEIEEESEKLKLLRLQLAKKNRSIALIQRKLDEIPSRAELAQYQKRFLELYNQVAAKHKETKQYYTLYNTLEDTRTYIKKELSLLNSICDNYPEAISSNSGKDEFLKQLELIVNGVKQSKAKIETKLNEEKFKRDELCNTLHCLVEQQRRYVTAVRQLSIECKKHESLLSQQQ</sequence>
<dbReference type="EMBL" id="JARPUR010000004">
    <property type="protein sequence ID" value="KAK4877554.1"/>
    <property type="molecule type" value="Genomic_DNA"/>
</dbReference>
<proteinExistence type="inferred from homology"/>
<dbReference type="AlphaFoldDB" id="A0AAN7P5X0"/>
<dbReference type="PANTHER" id="PTHR16441:SF0">
    <property type="entry name" value="COILED-COIL DOMAIN-CONTAINING PROTEIN 93"/>
    <property type="match status" value="1"/>
</dbReference>
<dbReference type="InterPro" id="IPR039116">
    <property type="entry name" value="CCDC93"/>
</dbReference>
<feature type="domain" description="CCDC93 coiled-coil" evidence="5">
    <location>
        <begin position="189"/>
        <end position="581"/>
    </location>
</feature>
<dbReference type="Proteomes" id="UP001353858">
    <property type="component" value="Unassembled WGS sequence"/>
</dbReference>
<dbReference type="Pfam" id="PF21673">
    <property type="entry name" value="CCDC93_N"/>
    <property type="match status" value="1"/>
</dbReference>
<evidence type="ECO:0000259" key="6">
    <source>
        <dbReference type="Pfam" id="PF21673"/>
    </source>
</evidence>
<keyword evidence="3 4" id="KW-0175">Coiled coil</keyword>
<evidence type="ECO:0000256" key="4">
    <source>
        <dbReference type="SAM" id="Coils"/>
    </source>
</evidence>
<dbReference type="InterPro" id="IPR019159">
    <property type="entry name" value="CCDC93_CC"/>
</dbReference>
<organism evidence="7 8">
    <name type="scientific">Aquatica leii</name>
    <dbReference type="NCBI Taxonomy" id="1421715"/>
    <lineage>
        <taxon>Eukaryota</taxon>
        <taxon>Metazoa</taxon>
        <taxon>Ecdysozoa</taxon>
        <taxon>Arthropoda</taxon>
        <taxon>Hexapoda</taxon>
        <taxon>Insecta</taxon>
        <taxon>Pterygota</taxon>
        <taxon>Neoptera</taxon>
        <taxon>Endopterygota</taxon>
        <taxon>Coleoptera</taxon>
        <taxon>Polyphaga</taxon>
        <taxon>Elateriformia</taxon>
        <taxon>Elateroidea</taxon>
        <taxon>Lampyridae</taxon>
        <taxon>Luciolinae</taxon>
        <taxon>Aquatica</taxon>
    </lineage>
</organism>
<accession>A0AAN7P5X0</accession>
<feature type="coiled-coil region" evidence="4">
    <location>
        <begin position="303"/>
        <end position="433"/>
    </location>
</feature>
<evidence type="ECO:0000313" key="8">
    <source>
        <dbReference type="Proteomes" id="UP001353858"/>
    </source>
</evidence>
<comment type="caution">
    <text evidence="7">The sequence shown here is derived from an EMBL/GenBank/DDBJ whole genome shotgun (WGS) entry which is preliminary data.</text>
</comment>
<evidence type="ECO:0000313" key="7">
    <source>
        <dbReference type="EMBL" id="KAK4877554.1"/>
    </source>
</evidence>
<reference evidence="8" key="1">
    <citation type="submission" date="2023-01" db="EMBL/GenBank/DDBJ databases">
        <title>Key to firefly adult light organ development and bioluminescence: homeobox transcription factors regulate luciferase expression and transportation to peroxisome.</title>
        <authorList>
            <person name="Fu X."/>
        </authorList>
    </citation>
    <scope>NUCLEOTIDE SEQUENCE [LARGE SCALE GENOMIC DNA]</scope>
</reference>
<protein>
    <recommendedName>
        <fullName evidence="2">Coiled-coil domain-containing protein 93</fullName>
    </recommendedName>
</protein>
<gene>
    <name evidence="7" type="ORF">RN001_010060</name>
</gene>
<keyword evidence="8" id="KW-1185">Reference proteome</keyword>
<feature type="domain" description="CCDC93 N-terminal" evidence="6">
    <location>
        <begin position="37"/>
        <end position="143"/>
    </location>
</feature>
<evidence type="ECO:0000256" key="3">
    <source>
        <dbReference type="ARBA" id="ARBA00023054"/>
    </source>
</evidence>
<name>A0AAN7P5X0_9COLE</name>
<dbReference type="InterPro" id="IPR048747">
    <property type="entry name" value="CCDC93_N"/>
</dbReference>